<gene>
    <name evidence="2" type="ORF">AB6724_14875</name>
</gene>
<feature type="chain" id="PRO_5045689988" evidence="1">
    <location>
        <begin position="24"/>
        <end position="115"/>
    </location>
</feature>
<evidence type="ECO:0000256" key="1">
    <source>
        <dbReference type="SAM" id="SignalP"/>
    </source>
</evidence>
<keyword evidence="1" id="KW-0732">Signal</keyword>
<dbReference type="Proteomes" id="UP001561046">
    <property type="component" value="Unassembled WGS sequence"/>
</dbReference>
<name>A0ABV3ZZ24_9BURK</name>
<dbReference type="EMBL" id="JBFYGN010000017">
    <property type="protein sequence ID" value="MEX8194123.1"/>
    <property type="molecule type" value="Genomic_DNA"/>
</dbReference>
<protein>
    <submittedName>
        <fullName evidence="2">Uncharacterized protein</fullName>
    </submittedName>
</protein>
<reference evidence="2 3" key="1">
    <citation type="journal article" date="2013" name="Int. J. Syst. Evol. Microbiol.">
        <title>Comamonas guangdongensis sp. nov., isolated from subterranean forest sediment, and emended description of the genus Comamonas.</title>
        <authorList>
            <person name="Zhang J."/>
            <person name="Wang Y."/>
            <person name="Zhou S."/>
            <person name="Wu C."/>
            <person name="He J."/>
            <person name="Li F."/>
        </authorList>
    </citation>
    <scope>NUCLEOTIDE SEQUENCE [LARGE SCALE GENOMIC DNA]</scope>
    <source>
        <strain evidence="2 3">CCTCC AB2011133</strain>
    </source>
</reference>
<organism evidence="2 3">
    <name type="scientific">Comamonas guangdongensis</name>
    <dbReference type="NCBI Taxonomy" id="510515"/>
    <lineage>
        <taxon>Bacteria</taxon>
        <taxon>Pseudomonadati</taxon>
        <taxon>Pseudomonadota</taxon>
        <taxon>Betaproteobacteria</taxon>
        <taxon>Burkholderiales</taxon>
        <taxon>Comamonadaceae</taxon>
        <taxon>Comamonas</taxon>
    </lineage>
</organism>
<keyword evidence="3" id="KW-1185">Reference proteome</keyword>
<dbReference type="PROSITE" id="PS51257">
    <property type="entry name" value="PROKAR_LIPOPROTEIN"/>
    <property type="match status" value="1"/>
</dbReference>
<proteinExistence type="predicted"/>
<comment type="caution">
    <text evidence="2">The sequence shown here is derived from an EMBL/GenBank/DDBJ whole genome shotgun (WGS) entry which is preliminary data.</text>
</comment>
<accession>A0ABV3ZZ24</accession>
<evidence type="ECO:0000313" key="3">
    <source>
        <dbReference type="Proteomes" id="UP001561046"/>
    </source>
</evidence>
<sequence length="115" mass="12295">MSQTKKAWLPVFLLLGCTLMAQAQSLVLPSTAEATAAIVEMFSGSDLPRPSKVQLGTCIAAVEASHPGQLACTVTVTLGAATNETQIDFFKQGKRWQAQPSVSQDKLPFPDPKLH</sequence>
<dbReference type="RefSeq" id="WP_369339307.1">
    <property type="nucleotide sequence ID" value="NZ_JBFYGN010000017.1"/>
</dbReference>
<feature type="signal peptide" evidence="1">
    <location>
        <begin position="1"/>
        <end position="23"/>
    </location>
</feature>
<evidence type="ECO:0000313" key="2">
    <source>
        <dbReference type="EMBL" id="MEX8194123.1"/>
    </source>
</evidence>